<comment type="catalytic activity">
    <reaction evidence="2">
        <text>2 GTP = 3',3'-c-di-GMP + 2 diphosphate</text>
        <dbReference type="Rhea" id="RHEA:24898"/>
        <dbReference type="ChEBI" id="CHEBI:33019"/>
        <dbReference type="ChEBI" id="CHEBI:37565"/>
        <dbReference type="ChEBI" id="CHEBI:58805"/>
        <dbReference type="EC" id="2.7.7.65"/>
    </reaction>
</comment>
<dbReference type="Pfam" id="PF00990">
    <property type="entry name" value="GGDEF"/>
    <property type="match status" value="1"/>
</dbReference>
<evidence type="ECO:0000259" key="5">
    <source>
        <dbReference type="PROSITE" id="PS50887"/>
    </source>
</evidence>
<dbReference type="GO" id="GO:1902201">
    <property type="term" value="P:negative regulation of bacterial-type flagellum-dependent cell motility"/>
    <property type="evidence" value="ECO:0007669"/>
    <property type="project" value="TreeGrafter"/>
</dbReference>
<dbReference type="OrthoDB" id="9813903at2"/>
<dbReference type="InterPro" id="IPR000160">
    <property type="entry name" value="GGDEF_dom"/>
</dbReference>
<dbReference type="Gene3D" id="3.40.50.2300">
    <property type="match status" value="1"/>
</dbReference>
<proteinExistence type="predicted"/>
<dbReference type="Proteomes" id="UP000322876">
    <property type="component" value="Unassembled WGS sequence"/>
</dbReference>
<dbReference type="PANTHER" id="PTHR45138:SF9">
    <property type="entry name" value="DIGUANYLATE CYCLASE DGCM-RELATED"/>
    <property type="match status" value="1"/>
</dbReference>
<dbReference type="Gene3D" id="3.30.70.270">
    <property type="match status" value="1"/>
</dbReference>
<dbReference type="InterPro" id="IPR011006">
    <property type="entry name" value="CheY-like_superfamily"/>
</dbReference>
<reference evidence="6 7" key="1">
    <citation type="submission" date="2019-06" db="EMBL/GenBank/DDBJ databases">
        <title>Genomic insights into carbon and energy metabolism of Deferribacter autotrophicus revealed new metabolic traits in the phylum Deferribacteres.</title>
        <authorList>
            <person name="Slobodkin A.I."/>
            <person name="Slobodkina G.B."/>
            <person name="Allioux M."/>
            <person name="Alain K."/>
            <person name="Jebbar M."/>
            <person name="Shadrin V."/>
            <person name="Kublanov I.V."/>
            <person name="Toshchakov S.V."/>
            <person name="Bonch-Osmolovskaya E.A."/>
        </authorList>
    </citation>
    <scope>NUCLEOTIDE SEQUENCE [LARGE SCALE GENOMIC DNA]</scope>
    <source>
        <strain evidence="6 7">SL50</strain>
    </source>
</reference>
<dbReference type="Pfam" id="PF00072">
    <property type="entry name" value="Response_reg"/>
    <property type="match status" value="1"/>
</dbReference>
<dbReference type="CDD" id="cd01949">
    <property type="entry name" value="GGDEF"/>
    <property type="match status" value="1"/>
</dbReference>
<dbReference type="FunFam" id="3.30.70.270:FF:000001">
    <property type="entry name" value="Diguanylate cyclase domain protein"/>
    <property type="match status" value="1"/>
</dbReference>
<evidence type="ECO:0000256" key="1">
    <source>
        <dbReference type="ARBA" id="ARBA00012528"/>
    </source>
</evidence>
<dbReference type="GO" id="GO:0000160">
    <property type="term" value="P:phosphorelay signal transduction system"/>
    <property type="evidence" value="ECO:0007669"/>
    <property type="project" value="InterPro"/>
</dbReference>
<evidence type="ECO:0000313" key="6">
    <source>
        <dbReference type="EMBL" id="KAA0258909.1"/>
    </source>
</evidence>
<dbReference type="RefSeq" id="WP_149265669.1">
    <property type="nucleotide sequence ID" value="NZ_VFJB01000003.1"/>
</dbReference>
<dbReference type="CDD" id="cd17574">
    <property type="entry name" value="REC_OmpR"/>
    <property type="match status" value="1"/>
</dbReference>
<dbReference type="PROSITE" id="PS50110">
    <property type="entry name" value="RESPONSE_REGULATORY"/>
    <property type="match status" value="1"/>
</dbReference>
<dbReference type="SMART" id="SM00267">
    <property type="entry name" value="GGDEF"/>
    <property type="match status" value="1"/>
</dbReference>
<dbReference type="EC" id="2.7.7.65" evidence="1"/>
<sequence>MYKVLVADDDKDAREVLSAFLSKLNYKVYEASNGLDAFELIKNNNISIALIDWIMPGLNGVDLCQKIRELNLNHYVYVIIVTGKSDKDDTLEALHKGADDYIVKPFSFKELKVRLFSAERIIKLENKLKEAYEKLYNETIHDFLTGILNRRSIINELNNLYRQPEVEIGLIIIDIDNFKKINDTYGHLVGDEVLKDISRIISQTLRKTDFVGRYGGEEFLVILPYLNINESYKIAERIRKNIENNSFHIGNLELKITVSLGVSSVKKYENLNDALEAADKALYNAKKSGKNKTIIAS</sequence>
<dbReference type="EMBL" id="VFJB01000003">
    <property type="protein sequence ID" value="KAA0258909.1"/>
    <property type="molecule type" value="Genomic_DNA"/>
</dbReference>
<feature type="modified residue" description="4-aspartylphosphate" evidence="3">
    <location>
        <position position="52"/>
    </location>
</feature>
<dbReference type="GO" id="GO:0043709">
    <property type="term" value="P:cell adhesion involved in single-species biofilm formation"/>
    <property type="evidence" value="ECO:0007669"/>
    <property type="project" value="TreeGrafter"/>
</dbReference>
<dbReference type="SUPFAM" id="SSF55073">
    <property type="entry name" value="Nucleotide cyclase"/>
    <property type="match status" value="1"/>
</dbReference>
<name>A0A5A8F6N5_9BACT</name>
<dbReference type="SUPFAM" id="SSF52172">
    <property type="entry name" value="CheY-like"/>
    <property type="match status" value="1"/>
</dbReference>
<feature type="domain" description="GGDEF" evidence="5">
    <location>
        <begin position="166"/>
        <end position="297"/>
    </location>
</feature>
<dbReference type="SMART" id="SM00448">
    <property type="entry name" value="REC"/>
    <property type="match status" value="1"/>
</dbReference>
<dbReference type="GO" id="GO:0052621">
    <property type="term" value="F:diguanylate cyclase activity"/>
    <property type="evidence" value="ECO:0007669"/>
    <property type="project" value="UniProtKB-EC"/>
</dbReference>
<keyword evidence="7" id="KW-1185">Reference proteome</keyword>
<dbReference type="InterPro" id="IPR029787">
    <property type="entry name" value="Nucleotide_cyclase"/>
</dbReference>
<dbReference type="AlphaFoldDB" id="A0A5A8F6N5"/>
<dbReference type="NCBIfam" id="TIGR00254">
    <property type="entry name" value="GGDEF"/>
    <property type="match status" value="1"/>
</dbReference>
<dbReference type="GO" id="GO:0005886">
    <property type="term" value="C:plasma membrane"/>
    <property type="evidence" value="ECO:0007669"/>
    <property type="project" value="TreeGrafter"/>
</dbReference>
<protein>
    <recommendedName>
        <fullName evidence="1">diguanylate cyclase</fullName>
        <ecNumber evidence="1">2.7.7.65</ecNumber>
    </recommendedName>
</protein>
<dbReference type="InterPro" id="IPR001789">
    <property type="entry name" value="Sig_transdc_resp-reg_receiver"/>
</dbReference>
<dbReference type="InterPro" id="IPR043128">
    <property type="entry name" value="Rev_trsase/Diguanyl_cyclase"/>
</dbReference>
<organism evidence="6 7">
    <name type="scientific">Deferribacter autotrophicus</name>
    <dbReference type="NCBI Taxonomy" id="500465"/>
    <lineage>
        <taxon>Bacteria</taxon>
        <taxon>Pseudomonadati</taxon>
        <taxon>Deferribacterota</taxon>
        <taxon>Deferribacteres</taxon>
        <taxon>Deferribacterales</taxon>
        <taxon>Deferribacteraceae</taxon>
        <taxon>Deferribacter</taxon>
    </lineage>
</organism>
<evidence type="ECO:0000256" key="3">
    <source>
        <dbReference type="PROSITE-ProRule" id="PRU00169"/>
    </source>
</evidence>
<comment type="caution">
    <text evidence="6">The sequence shown here is derived from an EMBL/GenBank/DDBJ whole genome shotgun (WGS) entry which is preliminary data.</text>
</comment>
<feature type="domain" description="Response regulatory" evidence="4">
    <location>
        <begin position="3"/>
        <end position="119"/>
    </location>
</feature>
<dbReference type="PROSITE" id="PS50887">
    <property type="entry name" value="GGDEF"/>
    <property type="match status" value="1"/>
</dbReference>
<accession>A0A5A8F6N5</accession>
<gene>
    <name evidence="6" type="ORF">FHQ18_02895</name>
</gene>
<evidence type="ECO:0000256" key="2">
    <source>
        <dbReference type="ARBA" id="ARBA00034247"/>
    </source>
</evidence>
<evidence type="ECO:0000259" key="4">
    <source>
        <dbReference type="PROSITE" id="PS50110"/>
    </source>
</evidence>
<dbReference type="PANTHER" id="PTHR45138">
    <property type="entry name" value="REGULATORY COMPONENTS OF SENSORY TRANSDUCTION SYSTEM"/>
    <property type="match status" value="1"/>
</dbReference>
<keyword evidence="3" id="KW-0597">Phosphoprotein</keyword>
<dbReference type="InterPro" id="IPR050469">
    <property type="entry name" value="Diguanylate_Cyclase"/>
</dbReference>
<evidence type="ECO:0000313" key="7">
    <source>
        <dbReference type="Proteomes" id="UP000322876"/>
    </source>
</evidence>